<organism evidence="5 6">
    <name type="scientific">Starmerella bacillaris</name>
    <name type="common">Yeast</name>
    <name type="synonym">Candida zemplinina</name>
    <dbReference type="NCBI Taxonomy" id="1247836"/>
    <lineage>
        <taxon>Eukaryota</taxon>
        <taxon>Fungi</taxon>
        <taxon>Dikarya</taxon>
        <taxon>Ascomycota</taxon>
        <taxon>Saccharomycotina</taxon>
        <taxon>Dipodascomycetes</taxon>
        <taxon>Dipodascales</taxon>
        <taxon>Trichomonascaceae</taxon>
        <taxon>Starmerella</taxon>
    </lineage>
</organism>
<dbReference type="InterPro" id="IPR055430">
    <property type="entry name" value="HAT_Syf1_CNRKL1_C"/>
</dbReference>
<evidence type="ECO:0000313" key="6">
    <source>
        <dbReference type="Proteomes" id="UP001362899"/>
    </source>
</evidence>
<gene>
    <name evidence="5" type="ORF">DASB73_006270</name>
</gene>
<keyword evidence="2" id="KW-0677">Repeat</keyword>
<evidence type="ECO:0000256" key="2">
    <source>
        <dbReference type="ARBA" id="ARBA00022737"/>
    </source>
</evidence>
<dbReference type="GO" id="GO:0071007">
    <property type="term" value="C:U2-type catalytic step 2 spliceosome"/>
    <property type="evidence" value="ECO:0007669"/>
    <property type="project" value="TreeGrafter"/>
</dbReference>
<evidence type="ECO:0000259" key="3">
    <source>
        <dbReference type="Pfam" id="PF23220"/>
    </source>
</evidence>
<dbReference type="Pfam" id="PF23231">
    <property type="entry name" value="HAT_Syf1_CNRKL1_C"/>
    <property type="match status" value="1"/>
</dbReference>
<keyword evidence="1" id="KW-0747">Spliceosome</keyword>
<dbReference type="PANTHER" id="PTHR11246">
    <property type="entry name" value="PRE-MRNA SPLICING FACTOR"/>
    <property type="match status" value="1"/>
</dbReference>
<dbReference type="EMBL" id="BTGC01000003">
    <property type="protein sequence ID" value="GMM49669.1"/>
    <property type="molecule type" value="Genomic_DNA"/>
</dbReference>
<proteinExistence type="predicted"/>
<keyword evidence="1" id="KW-0508">mRNA splicing</keyword>
<evidence type="ECO:0000256" key="1">
    <source>
        <dbReference type="ARBA" id="ARBA00022728"/>
    </source>
</evidence>
<dbReference type="AlphaFoldDB" id="A0AAV5RGK1"/>
<dbReference type="GO" id="GO:0000974">
    <property type="term" value="C:Prp19 complex"/>
    <property type="evidence" value="ECO:0007669"/>
    <property type="project" value="TreeGrafter"/>
</dbReference>
<keyword evidence="1" id="KW-0507">mRNA processing</keyword>
<dbReference type="Gene3D" id="1.25.40.10">
    <property type="entry name" value="Tetratricopeptide repeat domain"/>
    <property type="match status" value="1"/>
</dbReference>
<name>A0AAV5RGK1_STABA</name>
<feature type="domain" description="Pre-mRNA-splicing factor Syf1/CRNKL1-like C-terminal HAT-repeats" evidence="4">
    <location>
        <begin position="238"/>
        <end position="332"/>
    </location>
</feature>
<reference evidence="5 6" key="1">
    <citation type="journal article" date="2023" name="Elife">
        <title>Identification of key yeast species and microbe-microbe interactions impacting larval growth of Drosophila in the wild.</title>
        <authorList>
            <person name="Mure A."/>
            <person name="Sugiura Y."/>
            <person name="Maeda R."/>
            <person name="Honda K."/>
            <person name="Sakurai N."/>
            <person name="Takahashi Y."/>
            <person name="Watada M."/>
            <person name="Katoh T."/>
            <person name="Gotoh A."/>
            <person name="Gotoh Y."/>
            <person name="Taniguchi I."/>
            <person name="Nakamura K."/>
            <person name="Hayashi T."/>
            <person name="Katayama T."/>
            <person name="Uemura T."/>
            <person name="Hattori Y."/>
        </authorList>
    </citation>
    <scope>NUCLEOTIDE SEQUENCE [LARGE SCALE GENOMIC DNA]</scope>
    <source>
        <strain evidence="5 6">SB-73</strain>
    </source>
</reference>
<accession>A0AAV5RGK1</accession>
<dbReference type="PANTHER" id="PTHR11246:SF5">
    <property type="entry name" value="PRE-MRNA-SPLICING FACTOR SYF1"/>
    <property type="match status" value="1"/>
</dbReference>
<dbReference type="InterPro" id="IPR056350">
    <property type="entry name" value="HAT_Syf1_central"/>
</dbReference>
<dbReference type="Pfam" id="PF23220">
    <property type="entry name" value="HAT_Syf1_M"/>
    <property type="match status" value="1"/>
</dbReference>
<evidence type="ECO:0000313" key="5">
    <source>
        <dbReference type="EMBL" id="GMM49669.1"/>
    </source>
</evidence>
<dbReference type="GO" id="GO:0000349">
    <property type="term" value="P:generation of catalytic spliceosome for first transesterification step"/>
    <property type="evidence" value="ECO:0007669"/>
    <property type="project" value="TreeGrafter"/>
</dbReference>
<sequence length="403" mass="46637">MMEKENTMLDYNFRSCSSNVNNNYLQICGAYNDEYTINDPLKLLLNFPGNLESYAHMLPYIEDRKPLVNALNSVSTSKDYCLLFSATCGWYNRVIPKCPDGSRYIHEYANILKKRPFRLSETLLNENPNNTELWILRARLWKGRPNIAANVLETALKTINPKLTCGTQMYELYSEYADLLFQNSTEKRFVCQMIHEGIDDLRINEDSRTELILLLVSFKETVDSVSALNILNSYLSTEKYSCNQKLWVRYIELAIQTESDNVLQIFNRSCIVGTVTVRIVLNVAAYFANDYISQDLVFERGITLFRMPLSNRIWGQYLVSLSERNDQDKFNKIAVNAITEARQTSLMTYESFAILFAELFPHMVLKVRQITHDLIDLNSQNEEVHLKYMSTFGTQIEHGIAQT</sequence>
<dbReference type="GO" id="GO:0071014">
    <property type="term" value="C:post-mRNA release spliceosomal complex"/>
    <property type="evidence" value="ECO:0007669"/>
    <property type="project" value="TreeGrafter"/>
</dbReference>
<dbReference type="Proteomes" id="UP001362899">
    <property type="component" value="Unassembled WGS sequence"/>
</dbReference>
<dbReference type="InterPro" id="IPR045075">
    <property type="entry name" value="Syf1-like"/>
</dbReference>
<feature type="domain" description="Pre-mRNA-splicing factor SYF1 central HAT repeats" evidence="3">
    <location>
        <begin position="105"/>
        <end position="159"/>
    </location>
</feature>
<comment type="caution">
    <text evidence="5">The sequence shown here is derived from an EMBL/GenBank/DDBJ whole genome shotgun (WGS) entry which is preliminary data.</text>
</comment>
<evidence type="ECO:0000259" key="4">
    <source>
        <dbReference type="Pfam" id="PF23231"/>
    </source>
</evidence>
<protein>
    <submittedName>
        <fullName evidence="5">Uncharacterized protein</fullName>
    </submittedName>
</protein>
<dbReference type="InterPro" id="IPR011990">
    <property type="entry name" value="TPR-like_helical_dom_sf"/>
</dbReference>
<keyword evidence="6" id="KW-1185">Reference proteome</keyword>
<dbReference type="SUPFAM" id="SSF48452">
    <property type="entry name" value="TPR-like"/>
    <property type="match status" value="1"/>
</dbReference>